<keyword evidence="3" id="KW-1185">Reference proteome</keyword>
<comment type="caution">
    <text evidence="2">The sequence shown here is derived from an EMBL/GenBank/DDBJ whole genome shotgun (WGS) entry which is preliminary data.</text>
</comment>
<evidence type="ECO:0000313" key="3">
    <source>
        <dbReference type="Proteomes" id="UP000249819"/>
    </source>
</evidence>
<feature type="signal peptide" evidence="1">
    <location>
        <begin position="1"/>
        <end position="21"/>
    </location>
</feature>
<dbReference type="AlphaFoldDB" id="A0A327VWF4"/>
<organism evidence="2 3">
    <name type="scientific">Chitinophaga dinghuensis</name>
    <dbReference type="NCBI Taxonomy" id="1539050"/>
    <lineage>
        <taxon>Bacteria</taxon>
        <taxon>Pseudomonadati</taxon>
        <taxon>Bacteroidota</taxon>
        <taxon>Chitinophagia</taxon>
        <taxon>Chitinophagales</taxon>
        <taxon>Chitinophagaceae</taxon>
        <taxon>Chitinophaga</taxon>
    </lineage>
</organism>
<dbReference type="RefSeq" id="WP_170137912.1">
    <property type="nucleotide sequence ID" value="NZ_QLMA01000009.1"/>
</dbReference>
<dbReference type="EMBL" id="QLMA01000009">
    <property type="protein sequence ID" value="RAJ75511.1"/>
    <property type="molecule type" value="Genomic_DNA"/>
</dbReference>
<dbReference type="Proteomes" id="UP000249819">
    <property type="component" value="Unassembled WGS sequence"/>
</dbReference>
<dbReference type="PROSITE" id="PS51257">
    <property type="entry name" value="PROKAR_LIPOPROTEIN"/>
    <property type="match status" value="1"/>
</dbReference>
<keyword evidence="1" id="KW-0732">Signal</keyword>
<protein>
    <recommendedName>
        <fullName evidence="4">Lipoprotein</fullName>
    </recommendedName>
</protein>
<reference evidence="2 3" key="1">
    <citation type="submission" date="2018-06" db="EMBL/GenBank/DDBJ databases">
        <title>Genomic Encyclopedia of Archaeal and Bacterial Type Strains, Phase II (KMG-II): from individual species to whole genera.</title>
        <authorList>
            <person name="Goeker M."/>
        </authorList>
    </citation>
    <scope>NUCLEOTIDE SEQUENCE [LARGE SCALE GENOMIC DNA]</scope>
    <source>
        <strain evidence="2 3">DSM 29821</strain>
    </source>
</reference>
<gene>
    <name evidence="2" type="ORF">CLV59_109125</name>
</gene>
<proteinExistence type="predicted"/>
<evidence type="ECO:0000256" key="1">
    <source>
        <dbReference type="SAM" id="SignalP"/>
    </source>
</evidence>
<sequence length="50" mass="5529">MKSHICLLTFGLFLLASCASQEKGCPASNYYTKEVKASNRKAGKQMGRLF</sequence>
<evidence type="ECO:0000313" key="2">
    <source>
        <dbReference type="EMBL" id="RAJ75511.1"/>
    </source>
</evidence>
<feature type="chain" id="PRO_5016383485" description="Lipoprotein" evidence="1">
    <location>
        <begin position="22"/>
        <end position="50"/>
    </location>
</feature>
<evidence type="ECO:0008006" key="4">
    <source>
        <dbReference type="Google" id="ProtNLM"/>
    </source>
</evidence>
<name>A0A327VWF4_9BACT</name>
<accession>A0A327VWF4</accession>